<evidence type="ECO:0000256" key="1">
    <source>
        <dbReference type="ARBA" id="ARBA00004127"/>
    </source>
</evidence>
<keyword evidence="3 7" id="KW-0812">Transmembrane</keyword>
<keyword evidence="5 7" id="KW-1133">Transmembrane helix</keyword>
<name>A0A9P6IP31_9FUNG</name>
<evidence type="ECO:0000256" key="6">
    <source>
        <dbReference type="ARBA" id="ARBA00023136"/>
    </source>
</evidence>
<dbReference type="EMBL" id="JAAAHW010009370">
    <property type="protein sequence ID" value="KAF9942206.1"/>
    <property type="molecule type" value="Genomic_DNA"/>
</dbReference>
<evidence type="ECO:0000256" key="4">
    <source>
        <dbReference type="ARBA" id="ARBA00022801"/>
    </source>
</evidence>
<dbReference type="SMART" id="SM00730">
    <property type="entry name" value="PSN"/>
    <property type="match status" value="1"/>
</dbReference>
<comment type="caution">
    <text evidence="8">The sequence shown here is derived from an EMBL/GenBank/DDBJ whole genome shotgun (WGS) entry which is preliminary data.</text>
</comment>
<dbReference type="GO" id="GO:0098553">
    <property type="term" value="C:lumenal side of endoplasmic reticulum membrane"/>
    <property type="evidence" value="ECO:0007669"/>
    <property type="project" value="TreeGrafter"/>
</dbReference>
<feature type="transmembrane region" description="Helical" evidence="7">
    <location>
        <begin position="199"/>
        <end position="222"/>
    </location>
</feature>
<feature type="transmembrane region" description="Helical" evidence="7">
    <location>
        <begin position="354"/>
        <end position="371"/>
    </location>
</feature>
<dbReference type="PANTHER" id="PTHR12174:SF103">
    <property type="entry name" value="INTRAMEMBRANE PROTEASE (IMPAS) FAMILY"/>
    <property type="match status" value="1"/>
</dbReference>
<organism evidence="8 9">
    <name type="scientific">Modicella reniformis</name>
    <dbReference type="NCBI Taxonomy" id="1440133"/>
    <lineage>
        <taxon>Eukaryota</taxon>
        <taxon>Fungi</taxon>
        <taxon>Fungi incertae sedis</taxon>
        <taxon>Mucoromycota</taxon>
        <taxon>Mortierellomycotina</taxon>
        <taxon>Mortierellomycetes</taxon>
        <taxon>Mortierellales</taxon>
        <taxon>Mortierellaceae</taxon>
        <taxon>Modicella</taxon>
    </lineage>
</organism>
<comment type="subcellular location">
    <subcellularLocation>
        <location evidence="1">Endomembrane system</location>
        <topology evidence="1">Multi-pass membrane protein</topology>
    </subcellularLocation>
</comment>
<dbReference type="GO" id="GO:0030660">
    <property type="term" value="C:Golgi-associated vesicle membrane"/>
    <property type="evidence" value="ECO:0007669"/>
    <property type="project" value="TreeGrafter"/>
</dbReference>
<feature type="transmembrane region" description="Helical" evidence="7">
    <location>
        <begin position="326"/>
        <end position="348"/>
    </location>
</feature>
<sequence>MSVAQVLATFLPYLLSAPLLPLAILAVAVLTLSTLAAADTTVQERQQQRQKEESGEAVTLTKAHALGFGFVASVGLLAMWMWSNVLGIGLFEQSRRRRRRHIGRVTLIWTMLYRCTIVYLSLLTFGLGSFVSIQQCMPGIMKRLGLEQGQQWHYNTIAGLLVMSWFWYRNSSHSWIFQDILGGFTITLMLKVLKAPSMSSPTLLLLTAFVYDVFFVFVTPYLTKSGESIMEAAATGAAMTVKENIPMLFRIPSFSPNGGEAILGFGDVVLPGILVTFLKECDARLEEDQNPAGLVSLIGIDLPKTIILQAPPCQTKKFWWRKRWSYHLTAILGYAAGLEVTFIAMMWSNKGQPALLYLVPCTIIPVVILASKRHELSLLWHGWGELESEALLVDVDKDDDDNEQRDKDGKLLESIERKPKPVTLDL</sequence>
<feature type="transmembrane region" description="Helical" evidence="7">
    <location>
        <begin position="175"/>
        <end position="193"/>
    </location>
</feature>
<protein>
    <submittedName>
        <fullName evidence="8">Signal peptide peptidase-like 2A</fullName>
    </submittedName>
</protein>
<dbReference type="GO" id="GO:0042500">
    <property type="term" value="F:aspartic endopeptidase activity, intramembrane cleaving"/>
    <property type="evidence" value="ECO:0007669"/>
    <property type="project" value="InterPro"/>
</dbReference>
<dbReference type="AlphaFoldDB" id="A0A9P6IP31"/>
<dbReference type="Proteomes" id="UP000749646">
    <property type="component" value="Unassembled WGS sequence"/>
</dbReference>
<proteinExistence type="inferred from homology"/>
<evidence type="ECO:0000256" key="2">
    <source>
        <dbReference type="ARBA" id="ARBA00006859"/>
    </source>
</evidence>
<dbReference type="Pfam" id="PF04258">
    <property type="entry name" value="Peptidase_A22B"/>
    <property type="match status" value="1"/>
</dbReference>
<evidence type="ECO:0000313" key="9">
    <source>
        <dbReference type="Proteomes" id="UP000749646"/>
    </source>
</evidence>
<evidence type="ECO:0000256" key="5">
    <source>
        <dbReference type="ARBA" id="ARBA00022989"/>
    </source>
</evidence>
<evidence type="ECO:0000256" key="7">
    <source>
        <dbReference type="SAM" id="Phobius"/>
    </source>
</evidence>
<keyword evidence="6 7" id="KW-0472">Membrane</keyword>
<gene>
    <name evidence="8" type="primary">SPPL2A</name>
    <name evidence="8" type="ORF">BGZ65_007738</name>
</gene>
<dbReference type="PANTHER" id="PTHR12174">
    <property type="entry name" value="SIGNAL PEPTIDE PEPTIDASE"/>
    <property type="match status" value="1"/>
</dbReference>
<evidence type="ECO:0000256" key="3">
    <source>
        <dbReference type="ARBA" id="ARBA00022692"/>
    </source>
</evidence>
<keyword evidence="4" id="KW-0378">Hydrolase</keyword>
<feature type="transmembrane region" description="Helical" evidence="7">
    <location>
        <begin position="111"/>
        <end position="132"/>
    </location>
</feature>
<feature type="transmembrane region" description="Helical" evidence="7">
    <location>
        <begin position="152"/>
        <end position="168"/>
    </location>
</feature>
<feature type="transmembrane region" description="Helical" evidence="7">
    <location>
        <begin position="68"/>
        <end position="91"/>
    </location>
</feature>
<dbReference type="InterPro" id="IPR007369">
    <property type="entry name" value="Peptidase_A22B_SPP"/>
</dbReference>
<comment type="similarity">
    <text evidence="2">Belongs to the peptidase A22B family.</text>
</comment>
<evidence type="ECO:0000313" key="8">
    <source>
        <dbReference type="EMBL" id="KAF9942206.1"/>
    </source>
</evidence>
<dbReference type="InterPro" id="IPR006639">
    <property type="entry name" value="Preselin/SPP"/>
</dbReference>
<accession>A0A9P6IP31</accession>
<dbReference type="GO" id="GO:0098554">
    <property type="term" value="C:cytoplasmic side of endoplasmic reticulum membrane"/>
    <property type="evidence" value="ECO:0007669"/>
    <property type="project" value="TreeGrafter"/>
</dbReference>
<keyword evidence="9" id="KW-1185">Reference proteome</keyword>
<dbReference type="OrthoDB" id="29661at2759"/>
<reference evidence="8" key="1">
    <citation type="journal article" date="2020" name="Fungal Divers.">
        <title>Resolving the Mortierellaceae phylogeny through synthesis of multi-gene phylogenetics and phylogenomics.</title>
        <authorList>
            <person name="Vandepol N."/>
            <person name="Liber J."/>
            <person name="Desiro A."/>
            <person name="Na H."/>
            <person name="Kennedy M."/>
            <person name="Barry K."/>
            <person name="Grigoriev I.V."/>
            <person name="Miller A.N."/>
            <person name="O'Donnell K."/>
            <person name="Stajich J.E."/>
            <person name="Bonito G."/>
        </authorList>
    </citation>
    <scope>NUCLEOTIDE SEQUENCE</scope>
    <source>
        <strain evidence="8">MES-2147</strain>
    </source>
</reference>
<dbReference type="GO" id="GO:0033619">
    <property type="term" value="P:membrane protein proteolysis"/>
    <property type="evidence" value="ECO:0007669"/>
    <property type="project" value="TreeGrafter"/>
</dbReference>